<dbReference type="PRINTS" id="PR00981">
    <property type="entry name" value="TRNASYNTHSER"/>
</dbReference>
<evidence type="ECO:0000256" key="4">
    <source>
        <dbReference type="ARBA" id="ARBA00022840"/>
    </source>
</evidence>
<dbReference type="Gene3D" id="2.30.29.30">
    <property type="entry name" value="Pleckstrin-homology domain (PH domain)/Phosphotyrosine-binding domain (PTB)"/>
    <property type="match status" value="1"/>
</dbReference>
<feature type="region of interest" description="Disordered" evidence="7">
    <location>
        <begin position="598"/>
        <end position="620"/>
    </location>
</feature>
<evidence type="ECO:0000256" key="5">
    <source>
        <dbReference type="ARBA" id="ARBA00023146"/>
    </source>
</evidence>
<dbReference type="SUPFAM" id="SSF50729">
    <property type="entry name" value="PH domain-like"/>
    <property type="match status" value="1"/>
</dbReference>
<comment type="caution">
    <text evidence="10">The sequence shown here is derived from an EMBL/GenBank/DDBJ whole genome shotgun (WGS) entry which is preliminary data.</text>
</comment>
<dbReference type="SUPFAM" id="SSF48065">
    <property type="entry name" value="DBL homology domain (DH-domain)"/>
    <property type="match status" value="1"/>
</dbReference>
<dbReference type="InterPro" id="IPR002317">
    <property type="entry name" value="Ser-tRNA-ligase_type_1"/>
</dbReference>
<dbReference type="Proteomes" id="UP000241890">
    <property type="component" value="Unassembled WGS sequence"/>
</dbReference>
<dbReference type="Pfam" id="PF00587">
    <property type="entry name" value="tRNA-synt_2b"/>
    <property type="match status" value="1"/>
</dbReference>
<dbReference type="InterPro" id="IPR042103">
    <property type="entry name" value="SerRS_1_N_sf"/>
</dbReference>
<accession>A0A2R5GX26</accession>
<dbReference type="PROSITE" id="PS50862">
    <property type="entry name" value="AA_TRNA_LIGASE_II"/>
    <property type="match status" value="1"/>
</dbReference>
<dbReference type="GO" id="GO:0006434">
    <property type="term" value="P:seryl-tRNA aminoacylation"/>
    <property type="evidence" value="ECO:0007669"/>
    <property type="project" value="InterPro"/>
</dbReference>
<dbReference type="Gene3D" id="3.30.930.10">
    <property type="entry name" value="Bira Bifunctional Protein, Domain 2"/>
    <property type="match status" value="1"/>
</dbReference>
<evidence type="ECO:0000313" key="11">
    <source>
        <dbReference type="Proteomes" id="UP000241890"/>
    </source>
</evidence>
<feature type="domain" description="DH" evidence="8">
    <location>
        <begin position="141"/>
        <end position="327"/>
    </location>
</feature>
<evidence type="ECO:0000259" key="8">
    <source>
        <dbReference type="PROSITE" id="PS50010"/>
    </source>
</evidence>
<dbReference type="EC" id="6.1.1.11" evidence="1"/>
<dbReference type="InterPro" id="IPR006195">
    <property type="entry name" value="aa-tRNA-synth_II"/>
</dbReference>
<evidence type="ECO:0000256" key="6">
    <source>
        <dbReference type="ARBA" id="ARBA00031113"/>
    </source>
</evidence>
<keyword evidence="11" id="KW-1185">Reference proteome</keyword>
<dbReference type="AlphaFoldDB" id="A0A2R5GX26"/>
<dbReference type="Pfam" id="PF00621">
    <property type="entry name" value="RhoGEF"/>
    <property type="match status" value="1"/>
</dbReference>
<dbReference type="Pfam" id="PF02403">
    <property type="entry name" value="Seryl_tRNA_N"/>
    <property type="match status" value="1"/>
</dbReference>
<dbReference type="InterPro" id="IPR010978">
    <property type="entry name" value="tRNA-bd_arm"/>
</dbReference>
<proteinExistence type="predicted"/>
<evidence type="ECO:0000256" key="3">
    <source>
        <dbReference type="ARBA" id="ARBA00022741"/>
    </source>
</evidence>
<evidence type="ECO:0000256" key="1">
    <source>
        <dbReference type="ARBA" id="ARBA00012840"/>
    </source>
</evidence>
<dbReference type="SUPFAM" id="SSF55681">
    <property type="entry name" value="Class II aaRS and biotin synthetases"/>
    <property type="match status" value="1"/>
</dbReference>
<evidence type="ECO:0000259" key="9">
    <source>
        <dbReference type="PROSITE" id="PS50862"/>
    </source>
</evidence>
<reference evidence="10 11" key="1">
    <citation type="submission" date="2017-12" db="EMBL/GenBank/DDBJ databases">
        <title>Sequencing, de novo assembly and annotation of complete genome of a new Thraustochytrid species, strain FCC1311.</title>
        <authorList>
            <person name="Sedici K."/>
            <person name="Godart F."/>
            <person name="Aiese Cigliano R."/>
            <person name="Sanseverino W."/>
            <person name="Barakat M."/>
            <person name="Ortet P."/>
            <person name="Marechal E."/>
            <person name="Cagnac O."/>
            <person name="Amato A."/>
        </authorList>
    </citation>
    <scope>NUCLEOTIDE SEQUENCE [LARGE SCALE GENOMIC DNA]</scope>
</reference>
<sequence length="940" mass="104432">MGGHSEQAERAADAVAAALRKFAAAAELEEKLDVDARKRGDADAVSNDADALATAAGATDAYMAACATLMGVLPQFAEAKKTQTMLSQNIRFMMGRIEALTELQQRGGSRFARSIKASAHDIEIQRARARLSQPTDSNEAKRTRVAREILETERSYVKALESLHRYYIVPLCEPQAEGMEPILDAVQRTSVFGNVEEIMGLAHSFLRTLEAKIESWGPEQTLGDTFKTHAMFFKIYVMYTNQYQGGVKEVLKLLKENELAKRVAERAASAGCQDVSSLMINPIQRLPRYVLLLKELRKRTPDAHPDALLLESALADIHVVADHVNERLRSHEENAKVLEIQSMLWTARPGGVPLTLLEPGRSFVREGKALKIRATGTLREVHVFLFSDILLYCSSSRMWPGRYHYHNHLYFWGASEAEQEARAGGLDHPRVACAFKVTAENAVRIFIPGSLQERDAWIRDINRCRDQKLELDKRNRLLSSTAVRPRVDFERLVGGHADLVQEMTERFPASDEAQNRMQVEEIVQLRSRQLELLRDAQELRKERNEVAKASKGAKGKPPSKETIQRGRELKEEIARIEGDLDEVQRGIDDKALHLPNWLDASGPRRGTTAAATGLPEEDNGEGVVVRQAETPLPTYNFDIQDHMTLGESLDIVDFKAPVLTSGPRFVSLKNEGALLELALAQWILGKLHRELGFSPTLTPDLVNRSVLEACGFQPRDDSSHVYHVYNQTPDHKDANLCLAGTSEVALAGSRMGKLYRSGLPERLAGFSHCFRAEAGGGGAASRGLYRLHQFSKAEMFVFCHPNESAEELDRLVAIQESICDELGLHWRTVDMYPDELGNPAARKYDVQVYMPSRGSFGEVASLSNCTDFQSRRLDIRYVDGDDRGFVHTLNGTALAVPRVILALLETHQQPDGTVRLPDCLGAIFPSLVLGPKSSPSPAAA</sequence>
<keyword evidence="5" id="KW-0030">Aminoacyl-tRNA synthetase</keyword>
<evidence type="ECO:0000256" key="7">
    <source>
        <dbReference type="SAM" id="MobiDB-lite"/>
    </source>
</evidence>
<evidence type="ECO:0000256" key="2">
    <source>
        <dbReference type="ARBA" id="ARBA00022598"/>
    </source>
</evidence>
<dbReference type="CDD" id="cd00160">
    <property type="entry name" value="RhoGEF"/>
    <property type="match status" value="1"/>
</dbReference>
<dbReference type="InterPro" id="IPR002314">
    <property type="entry name" value="aa-tRNA-synt_IIb"/>
</dbReference>
<dbReference type="InterPro" id="IPR011993">
    <property type="entry name" value="PH-like_dom_sf"/>
</dbReference>
<organism evidence="10 11">
    <name type="scientific">Hondaea fermentalgiana</name>
    <dbReference type="NCBI Taxonomy" id="2315210"/>
    <lineage>
        <taxon>Eukaryota</taxon>
        <taxon>Sar</taxon>
        <taxon>Stramenopiles</taxon>
        <taxon>Bigyra</taxon>
        <taxon>Labyrinthulomycetes</taxon>
        <taxon>Thraustochytrida</taxon>
        <taxon>Thraustochytriidae</taxon>
        <taxon>Hondaea</taxon>
    </lineage>
</organism>
<dbReference type="PANTHER" id="PTHR11778">
    <property type="entry name" value="SERYL-TRNA SYNTHETASE"/>
    <property type="match status" value="1"/>
</dbReference>
<dbReference type="Gene3D" id="1.10.287.40">
    <property type="entry name" value="Serine-tRNA synthetase, tRNA binding domain"/>
    <property type="match status" value="1"/>
</dbReference>
<dbReference type="InterPro" id="IPR035899">
    <property type="entry name" value="DBL_dom_sf"/>
</dbReference>
<dbReference type="PROSITE" id="PS50010">
    <property type="entry name" value="DH_2"/>
    <property type="match status" value="1"/>
</dbReference>
<feature type="domain" description="Aminoacyl-transfer RNA synthetases class-II family profile" evidence="9">
    <location>
        <begin position="641"/>
        <end position="917"/>
    </location>
</feature>
<dbReference type="NCBIfam" id="TIGR00414">
    <property type="entry name" value="serS"/>
    <property type="match status" value="1"/>
</dbReference>
<protein>
    <recommendedName>
        <fullName evidence="1">serine--tRNA ligase</fullName>
        <ecNumber evidence="1">6.1.1.11</ecNumber>
    </recommendedName>
    <alternativeName>
        <fullName evidence="6">Seryl-tRNA synthetase</fullName>
    </alternativeName>
</protein>
<dbReference type="InterPro" id="IPR001849">
    <property type="entry name" value="PH_domain"/>
</dbReference>
<dbReference type="Gene3D" id="1.20.900.10">
    <property type="entry name" value="Dbl homology (DH) domain"/>
    <property type="match status" value="1"/>
</dbReference>
<feature type="region of interest" description="Disordered" evidence="7">
    <location>
        <begin position="542"/>
        <end position="565"/>
    </location>
</feature>
<dbReference type="InterPro" id="IPR015866">
    <property type="entry name" value="Ser-tRNA-synth_1_N"/>
</dbReference>
<dbReference type="InterPro" id="IPR045864">
    <property type="entry name" value="aa-tRNA-synth_II/BPL/LPL"/>
</dbReference>
<dbReference type="EMBL" id="BEYU01000226">
    <property type="protein sequence ID" value="GBG34879.1"/>
    <property type="molecule type" value="Genomic_DNA"/>
</dbReference>
<evidence type="ECO:0000313" key="10">
    <source>
        <dbReference type="EMBL" id="GBG34879.1"/>
    </source>
</evidence>
<dbReference type="GO" id="GO:0005085">
    <property type="term" value="F:guanyl-nucleotide exchange factor activity"/>
    <property type="evidence" value="ECO:0007669"/>
    <property type="project" value="InterPro"/>
</dbReference>
<dbReference type="OrthoDB" id="10264585at2759"/>
<dbReference type="GO" id="GO:0004828">
    <property type="term" value="F:serine-tRNA ligase activity"/>
    <property type="evidence" value="ECO:0007669"/>
    <property type="project" value="UniProtKB-EC"/>
</dbReference>
<keyword evidence="2" id="KW-0436">Ligase</keyword>
<keyword evidence="4" id="KW-0067">ATP-binding</keyword>
<name>A0A2R5GX26_9STRA</name>
<dbReference type="SMART" id="SM00325">
    <property type="entry name" value="RhoGEF"/>
    <property type="match status" value="1"/>
</dbReference>
<dbReference type="InParanoid" id="A0A2R5GX26"/>
<dbReference type="InterPro" id="IPR000219">
    <property type="entry name" value="DH_dom"/>
</dbReference>
<dbReference type="SMART" id="SM00233">
    <property type="entry name" value="PH"/>
    <property type="match status" value="1"/>
</dbReference>
<dbReference type="SUPFAM" id="SSF46589">
    <property type="entry name" value="tRNA-binding arm"/>
    <property type="match status" value="1"/>
</dbReference>
<keyword evidence="3" id="KW-0547">Nucleotide-binding</keyword>
<gene>
    <name evidence="10" type="ORF">FCC1311_111022</name>
</gene>
<dbReference type="GO" id="GO:0005524">
    <property type="term" value="F:ATP binding"/>
    <property type="evidence" value="ECO:0007669"/>
    <property type="project" value="UniProtKB-KW"/>
</dbReference>